<dbReference type="SMART" id="SM00530">
    <property type="entry name" value="HTH_XRE"/>
    <property type="match status" value="1"/>
</dbReference>
<name>C6L9H5_9FIRM</name>
<reference evidence="2" key="1">
    <citation type="submission" date="2009-07" db="EMBL/GenBank/DDBJ databases">
        <authorList>
            <person name="Weinstock G."/>
            <person name="Sodergren E."/>
            <person name="Clifton S."/>
            <person name="Fulton L."/>
            <person name="Fulton B."/>
            <person name="Courtney L."/>
            <person name="Fronick C."/>
            <person name="Harrison M."/>
            <person name="Strong C."/>
            <person name="Farmer C."/>
            <person name="Delahaunty K."/>
            <person name="Markovic C."/>
            <person name="Hall O."/>
            <person name="Minx P."/>
            <person name="Tomlinson C."/>
            <person name="Mitreva M."/>
            <person name="Nelson J."/>
            <person name="Hou S."/>
            <person name="Wollam A."/>
            <person name="Pepin K.H."/>
            <person name="Johnson M."/>
            <person name="Bhonagiri V."/>
            <person name="Nash W.E."/>
            <person name="Warren W."/>
            <person name="Chinwalla A."/>
            <person name="Mardis E.R."/>
            <person name="Wilson R.K."/>
        </authorList>
    </citation>
    <scope>NUCLEOTIDE SEQUENCE [LARGE SCALE GENOMIC DNA]</scope>
    <source>
        <strain evidence="2">DSM 14469</strain>
    </source>
</reference>
<organism evidence="2 3">
    <name type="scientific">Marvinbryantia formatexigens DSM 14469</name>
    <dbReference type="NCBI Taxonomy" id="478749"/>
    <lineage>
        <taxon>Bacteria</taxon>
        <taxon>Bacillati</taxon>
        <taxon>Bacillota</taxon>
        <taxon>Clostridia</taxon>
        <taxon>Lachnospirales</taxon>
        <taxon>Lachnospiraceae</taxon>
        <taxon>Marvinbryantia</taxon>
    </lineage>
</organism>
<sequence>MKTKFCEYLTMYRRQRGYTQAEMAEKLEISRSTYTNYETGNRAPDFETLIQIGDILDCSLDELFGRDRGGSARYPDRVREAAPVYRTNTEYRAKPERRLAIGQQDFRALREQNAYYVDKTRMIEEFLGSWYQVTLITRPRRFGKTLNMSMLAEFFDCTKNSGDIFAGTYISRSRAREEMNRQPVIFLSFLDVKADSADGMLAMLADVLRGEYGRYYQLIADGSLPDVQKEIFYKNYKMLCSRGITEEKKYCIKTAVKELCQLLDMQFGQKVYLLIDEYDTPFISANAGGYYSEIRDVLAGVFGTSIKGNASLGRAVLTGIQRIAKENIFSGLNNLSVCTVTDREYEDCFGFTVEETRELLEYCGVGFPEEVRLMYDGYRFGAAEVYNPWSVSCYAARKKADFYWVNTSENSILKDALAKQGPSFREEYNHLIEQGTVTVEAELAVAYYEKPGGASFWGLLINAGMLTVEEETEDGRYTVRVPNREVWRAFRELTAFCLQVEETEISRMLYALRDGRPEEFARIYQRILLELPSYHDLKDENSYHMMLLGMCAFMRKDYEVQSNRESGEGRCDILLYSRRQNLPGIILEFKYTREESEDLEALAQKALDQIREKNYDAGMHGGSWHFGLAHRGKKAAVRWEKL</sequence>
<dbReference type="InterPro" id="IPR012547">
    <property type="entry name" value="PDDEXK_9"/>
</dbReference>
<dbReference type="AlphaFoldDB" id="C6L9H5"/>
<keyword evidence="2" id="KW-0238">DNA-binding</keyword>
<dbReference type="InterPro" id="IPR001387">
    <property type="entry name" value="Cro/C1-type_HTH"/>
</dbReference>
<dbReference type="InterPro" id="IPR018631">
    <property type="entry name" value="AAA-ATPase-like_dom"/>
</dbReference>
<dbReference type="InterPro" id="IPR010982">
    <property type="entry name" value="Lambda_DNA-bd_dom_sf"/>
</dbReference>
<feature type="domain" description="HTH cro/C1-type" evidence="1">
    <location>
        <begin position="9"/>
        <end position="63"/>
    </location>
</feature>
<evidence type="ECO:0000259" key="1">
    <source>
        <dbReference type="PROSITE" id="PS50943"/>
    </source>
</evidence>
<dbReference type="EMBL" id="ACCL02000001">
    <property type="protein sequence ID" value="EET62914.1"/>
    <property type="molecule type" value="Genomic_DNA"/>
</dbReference>
<dbReference type="Gene3D" id="1.10.260.40">
    <property type="entry name" value="lambda repressor-like DNA-binding domains"/>
    <property type="match status" value="1"/>
</dbReference>
<dbReference type="STRING" id="168384.SAMN05660368_02804"/>
<dbReference type="SUPFAM" id="SSF47413">
    <property type="entry name" value="lambda repressor-like DNA-binding domains"/>
    <property type="match status" value="1"/>
</dbReference>
<dbReference type="RefSeq" id="WP_006860067.1">
    <property type="nucleotide sequence ID" value="NZ_ACCL02000001.1"/>
</dbReference>
<evidence type="ECO:0000313" key="3">
    <source>
        <dbReference type="Proteomes" id="UP000005561"/>
    </source>
</evidence>
<comment type="caution">
    <text evidence="2">The sequence shown here is derived from an EMBL/GenBank/DDBJ whole genome shotgun (WGS) entry which is preliminary data.</text>
</comment>
<dbReference type="CDD" id="cd00093">
    <property type="entry name" value="HTH_XRE"/>
    <property type="match status" value="1"/>
</dbReference>
<dbReference type="OrthoDB" id="9766673at2"/>
<dbReference type="eggNOG" id="COG1476">
    <property type="taxonomic scope" value="Bacteria"/>
</dbReference>
<dbReference type="Pfam" id="PF08011">
    <property type="entry name" value="PDDEXK_9"/>
    <property type="match status" value="1"/>
</dbReference>
<evidence type="ECO:0000313" key="2">
    <source>
        <dbReference type="EMBL" id="EET62914.1"/>
    </source>
</evidence>
<gene>
    <name evidence="2" type="ORF">BRYFOR_05265</name>
</gene>
<dbReference type="Pfam" id="PF01381">
    <property type="entry name" value="HTH_3"/>
    <property type="match status" value="1"/>
</dbReference>
<keyword evidence="3" id="KW-1185">Reference proteome</keyword>
<protein>
    <submittedName>
        <fullName evidence="2">DNA-binding helix-turn-helix protein</fullName>
    </submittedName>
</protein>
<dbReference type="PROSITE" id="PS50943">
    <property type="entry name" value="HTH_CROC1"/>
    <property type="match status" value="1"/>
</dbReference>
<dbReference type="GO" id="GO:0003677">
    <property type="term" value="F:DNA binding"/>
    <property type="evidence" value="ECO:0007669"/>
    <property type="project" value="UniProtKB-KW"/>
</dbReference>
<dbReference type="Proteomes" id="UP000005561">
    <property type="component" value="Unassembled WGS sequence"/>
</dbReference>
<dbReference type="PANTHER" id="PTHR34825">
    <property type="entry name" value="CONSERVED PROTEIN, WITH A WEAK D-GALACTARATE DEHYDRATASE/ALTRONATE HYDROLASE DOMAIN"/>
    <property type="match status" value="1"/>
</dbReference>
<dbReference type="eggNOG" id="COG4637">
    <property type="taxonomic scope" value="Bacteria"/>
</dbReference>
<accession>C6L9H5</accession>
<dbReference type="PANTHER" id="PTHR34825:SF1">
    <property type="entry name" value="AAA-ATPASE-LIKE DOMAIN-CONTAINING PROTEIN"/>
    <property type="match status" value="1"/>
</dbReference>
<proteinExistence type="predicted"/>
<dbReference type="Pfam" id="PF09820">
    <property type="entry name" value="AAA-ATPase_like"/>
    <property type="match status" value="1"/>
</dbReference>